<protein>
    <submittedName>
        <fullName evidence="2">Flagellar hook-associated protein FlgL</fullName>
    </submittedName>
</protein>
<dbReference type="PANTHER" id="PTHR42792:SF1">
    <property type="entry name" value="FLAGELLAR HOOK-ASSOCIATED PROTEIN 3"/>
    <property type="match status" value="1"/>
</dbReference>
<dbReference type="EMBL" id="JAIW01000062">
    <property type="protein sequence ID" value="KLE08241.1"/>
    <property type="molecule type" value="Genomic_DNA"/>
</dbReference>
<keyword evidence="2" id="KW-0282">Flagellum</keyword>
<dbReference type="Proteomes" id="UP000035154">
    <property type="component" value="Unassembled WGS sequence"/>
</dbReference>
<dbReference type="AlphaFoldDB" id="A0A0G9KP70"/>
<comment type="caution">
    <text evidence="2">The sequence shown here is derived from an EMBL/GenBank/DDBJ whole genome shotgun (WGS) entry which is preliminary data.</text>
</comment>
<dbReference type="RefSeq" id="WP_046998729.1">
    <property type="nucleotide sequence ID" value="NZ_JAIW01000062.1"/>
</dbReference>
<keyword evidence="2" id="KW-0969">Cilium</keyword>
<keyword evidence="2" id="KW-0966">Cell projection</keyword>
<reference evidence="2 3" key="1">
    <citation type="submission" date="2014-01" db="EMBL/GenBank/DDBJ databases">
        <title>Development of a Comparative Genomic Fingerprinting Assay for High Resolution Genotyping of Arcobacter butzleri.</title>
        <authorList>
            <person name="Webb A.L."/>
            <person name="Inglis G.D."/>
            <person name="Kruczkiewicz P."/>
            <person name="Selinger L.B."/>
            <person name="Taboada E.N."/>
        </authorList>
    </citation>
    <scope>NUCLEOTIDE SEQUENCE [LARGE SCALE GENOMIC DNA]</scope>
    <source>
        <strain evidence="2 3">L355</strain>
    </source>
</reference>
<evidence type="ECO:0000256" key="1">
    <source>
        <dbReference type="SAM" id="Coils"/>
    </source>
</evidence>
<accession>A0A0G9KP70</accession>
<name>A0A0G9KP70_9BACT</name>
<organism evidence="2 3">
    <name type="scientific">Aliarcobacter butzleri L355</name>
    <dbReference type="NCBI Taxonomy" id="1447263"/>
    <lineage>
        <taxon>Bacteria</taxon>
        <taxon>Pseudomonadati</taxon>
        <taxon>Campylobacterota</taxon>
        <taxon>Epsilonproteobacteria</taxon>
        <taxon>Campylobacterales</taxon>
        <taxon>Arcobacteraceae</taxon>
        <taxon>Aliarcobacter</taxon>
    </lineage>
</organism>
<sequence>MIAQVNSSLYRLNNLNSTQDKLNYQMGGEKLEYGSDDSMLFGRLSHINDKVLTQTEIKDQLERTNVLNKNADSAISTVKLKLESVKEELIKANTSTTSIEGLEAIAQNLSGYKQNLLDLANTQVEGQYVFSGSDSSVKAFTMDANGKVTYNGNDSLRKIAVDEGSYRESGVNGLELFYYTANSASKGETLTFEDGDRILDQEGNEWTLDTATNILSKKNWDGSFDTLTVTPPTAPATEYSVTVPNTDGTRFEAKRSVFDLLDDAVSSLKGLDSSGNATLTYEQRRAGISSAQNEIDKANNNVSIAHADLGARNKTFDNSLDIIESKISQYNKTYTEIGSSNLTEVGIKLKSLELMFSALYSTISQTNQLSLVNYMK</sequence>
<evidence type="ECO:0000313" key="3">
    <source>
        <dbReference type="Proteomes" id="UP000035154"/>
    </source>
</evidence>
<dbReference type="InterPro" id="IPR001492">
    <property type="entry name" value="Flagellin"/>
</dbReference>
<dbReference type="InterPro" id="IPR013384">
    <property type="entry name" value="Flagell_FlgL"/>
</dbReference>
<dbReference type="GO" id="GO:0071973">
    <property type="term" value="P:bacterial-type flagellum-dependent cell motility"/>
    <property type="evidence" value="ECO:0007669"/>
    <property type="project" value="InterPro"/>
</dbReference>
<gene>
    <name evidence="2" type="ORF">AF80_09775</name>
</gene>
<evidence type="ECO:0000313" key="2">
    <source>
        <dbReference type="EMBL" id="KLE08241.1"/>
    </source>
</evidence>
<proteinExistence type="predicted"/>
<feature type="coiled-coil region" evidence="1">
    <location>
        <begin position="281"/>
        <end position="308"/>
    </location>
</feature>
<dbReference type="PANTHER" id="PTHR42792">
    <property type="entry name" value="FLAGELLIN"/>
    <property type="match status" value="1"/>
</dbReference>
<dbReference type="PATRIC" id="fig|1447263.3.peg.1908"/>
<dbReference type="SUPFAM" id="SSF64518">
    <property type="entry name" value="Phase 1 flagellin"/>
    <property type="match status" value="1"/>
</dbReference>
<keyword evidence="1" id="KW-0175">Coiled coil</keyword>
<dbReference type="Gene3D" id="1.20.1330.10">
    <property type="entry name" value="f41 fragment of flagellin, N-terminal domain"/>
    <property type="match status" value="1"/>
</dbReference>
<dbReference type="GO" id="GO:0009424">
    <property type="term" value="C:bacterial-type flagellum hook"/>
    <property type="evidence" value="ECO:0007669"/>
    <property type="project" value="InterPro"/>
</dbReference>
<dbReference type="GO" id="GO:0005198">
    <property type="term" value="F:structural molecule activity"/>
    <property type="evidence" value="ECO:0007669"/>
    <property type="project" value="InterPro"/>
</dbReference>
<dbReference type="NCBIfam" id="TIGR02550">
    <property type="entry name" value="flagell_flgL"/>
    <property type="match status" value="1"/>
</dbReference>